<evidence type="ECO:0000256" key="3">
    <source>
        <dbReference type="ARBA" id="ARBA00022553"/>
    </source>
</evidence>
<evidence type="ECO:0000256" key="2">
    <source>
        <dbReference type="ARBA" id="ARBA00022500"/>
    </source>
</evidence>
<keyword evidence="3 6" id="KW-0597">Phosphoprotein</keyword>
<dbReference type="EC" id="3.1.1.61" evidence="6"/>
<comment type="catalytic activity">
    <reaction evidence="6">
        <text>L-glutaminyl-[protein] + H2O = L-glutamyl-[protein] + NH4(+)</text>
        <dbReference type="Rhea" id="RHEA:16441"/>
        <dbReference type="Rhea" id="RHEA-COMP:10207"/>
        <dbReference type="Rhea" id="RHEA-COMP:10208"/>
        <dbReference type="ChEBI" id="CHEBI:15377"/>
        <dbReference type="ChEBI" id="CHEBI:28938"/>
        <dbReference type="ChEBI" id="CHEBI:29973"/>
        <dbReference type="ChEBI" id="CHEBI:30011"/>
        <dbReference type="EC" id="3.5.1.44"/>
    </reaction>
</comment>
<gene>
    <name evidence="6" type="primary">cheB</name>
    <name evidence="11" type="ORF">M998_0798</name>
</gene>
<dbReference type="SUPFAM" id="SSF52172">
    <property type="entry name" value="CheY-like"/>
    <property type="match status" value="1"/>
</dbReference>
<keyword evidence="1 6" id="KW-0963">Cytoplasm</keyword>
<dbReference type="GO" id="GO:0008984">
    <property type="term" value="F:protein-glutamate methylesterase activity"/>
    <property type="evidence" value="ECO:0007669"/>
    <property type="project" value="UniProtKB-UniRule"/>
</dbReference>
<evidence type="ECO:0000256" key="1">
    <source>
        <dbReference type="ARBA" id="ARBA00022490"/>
    </source>
</evidence>
<accession>A0A1B7K085</accession>
<sequence length="355" mass="39115">MKKIKVLCVDDSALMRQLMREIINSHEDMVVVDTAPDPYVARDLIKQLEPDVITLDVEMPRMDGIDFLEKLMRLHPMPVVMVSTLTSKGSEVTLKALELGAVDFVTKPQIGIRETMMSYRDMIGEKIRAAAMSKITIKSRFSRTEKNVTEPTTLAKPLPPYVCQSRVIAVGASTGGTEAIRQFLEMLPRECPPVVITQHMPAGFTRSFAERLNKLCALTVKEAEHNELLQKGYAYIAPGDFHMLIVDKGKGSQIILQQSEPVNRHRPSVDVLFDSVAQCVGRKCIGVLLTGMGMDGAKGLLNLRKQGAITYAQNESSCVVFGMPRAAIEMDAVDEVQDITKIAPSILAKLSSVSV</sequence>
<evidence type="ECO:0000313" key="12">
    <source>
        <dbReference type="Proteomes" id="UP000078224"/>
    </source>
</evidence>
<feature type="domain" description="CheB-type methylesterase" evidence="10">
    <location>
        <begin position="157"/>
        <end position="353"/>
    </location>
</feature>
<dbReference type="InterPro" id="IPR001789">
    <property type="entry name" value="Sig_transdc_resp-reg_receiver"/>
</dbReference>
<dbReference type="InterPro" id="IPR008248">
    <property type="entry name" value="CheB-like"/>
</dbReference>
<dbReference type="GO" id="GO:0005737">
    <property type="term" value="C:cytoplasm"/>
    <property type="evidence" value="ECO:0007669"/>
    <property type="project" value="UniProtKB-SubCell"/>
</dbReference>
<dbReference type="EC" id="3.5.1.44" evidence="6"/>
<dbReference type="RefSeq" id="WP_068442570.1">
    <property type="nucleotide sequence ID" value="NZ_LXEW01000015.1"/>
</dbReference>
<comment type="similarity">
    <text evidence="6">Belongs to the CheB family.</text>
</comment>
<reference evidence="11 12" key="1">
    <citation type="submission" date="2016-04" db="EMBL/GenBank/DDBJ databases">
        <title>ATOL: Assembling a taxonomically balanced genome-scale reconstruction of the evolutionary history of the Enterobacteriaceae.</title>
        <authorList>
            <person name="Plunkett G.III."/>
            <person name="Neeno-Eckwall E.C."/>
            <person name="Glasner J.D."/>
            <person name="Perna N.T."/>
        </authorList>
    </citation>
    <scope>NUCLEOTIDE SEQUENCE [LARGE SCALE GENOMIC DNA]</scope>
    <source>
        <strain evidence="11 12">ATCC 35613</strain>
    </source>
</reference>
<dbReference type="Pfam" id="PF01339">
    <property type="entry name" value="CheB_methylest"/>
    <property type="match status" value="1"/>
</dbReference>
<dbReference type="GO" id="GO:0006935">
    <property type="term" value="P:chemotaxis"/>
    <property type="evidence" value="ECO:0007669"/>
    <property type="project" value="UniProtKB-UniRule"/>
</dbReference>
<comment type="domain">
    <text evidence="6">Contains a C-terminal catalytic domain, and an N-terminal region which modulates catalytic activity.</text>
</comment>
<comment type="function">
    <text evidence="6">Involved in chemotaxis. Part of a chemotaxis signal transduction system that modulates chemotaxis in response to various stimuli. Catalyzes the demethylation of specific methylglutamate residues introduced into the chemoreceptors (methyl-accepting chemotaxis proteins or MCP) by CheR. Also mediates the irreversible deamidation of specific glutamine residues to glutamic acid.</text>
</comment>
<dbReference type="Proteomes" id="UP000078224">
    <property type="component" value="Unassembled WGS sequence"/>
</dbReference>
<feature type="active site" evidence="6 7">
    <location>
        <position position="295"/>
    </location>
</feature>
<evidence type="ECO:0000256" key="5">
    <source>
        <dbReference type="ARBA" id="ARBA00048267"/>
    </source>
</evidence>
<keyword evidence="2 6" id="KW-0145">Chemotaxis</keyword>
<dbReference type="NCBIfam" id="NF001965">
    <property type="entry name" value="PRK00742.1"/>
    <property type="match status" value="1"/>
</dbReference>
<evidence type="ECO:0000259" key="9">
    <source>
        <dbReference type="PROSITE" id="PS50110"/>
    </source>
</evidence>
<dbReference type="InterPro" id="IPR035909">
    <property type="entry name" value="CheB_C"/>
</dbReference>
<organism evidence="11 12">
    <name type="scientific">Providencia heimbachae ATCC 35613</name>
    <dbReference type="NCBI Taxonomy" id="1354272"/>
    <lineage>
        <taxon>Bacteria</taxon>
        <taxon>Pseudomonadati</taxon>
        <taxon>Pseudomonadota</taxon>
        <taxon>Gammaproteobacteria</taxon>
        <taxon>Enterobacterales</taxon>
        <taxon>Morganellaceae</taxon>
        <taxon>Providencia</taxon>
    </lineage>
</organism>
<evidence type="ECO:0000313" key="11">
    <source>
        <dbReference type="EMBL" id="OAT53549.1"/>
    </source>
</evidence>
<comment type="catalytic activity">
    <reaction evidence="5 6">
        <text>[protein]-L-glutamate 5-O-methyl ester + H2O = L-glutamyl-[protein] + methanol + H(+)</text>
        <dbReference type="Rhea" id="RHEA:23236"/>
        <dbReference type="Rhea" id="RHEA-COMP:10208"/>
        <dbReference type="Rhea" id="RHEA-COMP:10311"/>
        <dbReference type="ChEBI" id="CHEBI:15377"/>
        <dbReference type="ChEBI" id="CHEBI:15378"/>
        <dbReference type="ChEBI" id="CHEBI:17790"/>
        <dbReference type="ChEBI" id="CHEBI:29973"/>
        <dbReference type="ChEBI" id="CHEBI:82795"/>
        <dbReference type="EC" id="3.1.1.61"/>
    </reaction>
</comment>
<proteinExistence type="inferred from homology"/>
<dbReference type="SMART" id="SM00448">
    <property type="entry name" value="REC"/>
    <property type="match status" value="1"/>
</dbReference>
<comment type="caution">
    <text evidence="11">The sequence shown here is derived from an EMBL/GenBank/DDBJ whole genome shotgun (WGS) entry which is preliminary data.</text>
</comment>
<dbReference type="PROSITE" id="PS50122">
    <property type="entry name" value="CHEB"/>
    <property type="match status" value="1"/>
</dbReference>
<dbReference type="HAMAP" id="MF_00099">
    <property type="entry name" value="CheB_chemtxs"/>
    <property type="match status" value="1"/>
</dbReference>
<dbReference type="Gene3D" id="3.40.50.180">
    <property type="entry name" value="Methylesterase CheB, C-terminal domain"/>
    <property type="match status" value="1"/>
</dbReference>
<evidence type="ECO:0000256" key="8">
    <source>
        <dbReference type="PROSITE-ProRule" id="PRU00169"/>
    </source>
</evidence>
<protein>
    <recommendedName>
        <fullName evidence="6">Protein-glutamate methylesterase/protein-glutamine glutaminase</fullName>
        <ecNumber evidence="6">3.1.1.61</ecNumber>
        <ecNumber evidence="6">3.5.1.44</ecNumber>
    </recommendedName>
</protein>
<feature type="modified residue" description="4-aspartylphosphate" evidence="6 8">
    <location>
        <position position="56"/>
    </location>
</feature>
<dbReference type="GO" id="GO:0000156">
    <property type="term" value="F:phosphorelay response regulator activity"/>
    <property type="evidence" value="ECO:0007669"/>
    <property type="project" value="InterPro"/>
</dbReference>
<dbReference type="Pfam" id="PF00072">
    <property type="entry name" value="Response_reg"/>
    <property type="match status" value="1"/>
</dbReference>
<dbReference type="SUPFAM" id="SSF52738">
    <property type="entry name" value="Methylesterase CheB, C-terminal domain"/>
    <property type="match status" value="1"/>
</dbReference>
<feature type="active site" evidence="6 7">
    <location>
        <position position="199"/>
    </location>
</feature>
<dbReference type="GO" id="GO:0050568">
    <property type="term" value="F:protein-glutamine glutaminase activity"/>
    <property type="evidence" value="ECO:0007669"/>
    <property type="project" value="UniProtKB-UniRule"/>
</dbReference>
<feature type="active site" evidence="6 7">
    <location>
        <position position="173"/>
    </location>
</feature>
<keyword evidence="12" id="KW-1185">Reference proteome</keyword>
<evidence type="ECO:0000256" key="6">
    <source>
        <dbReference type="HAMAP-Rule" id="MF_00099"/>
    </source>
</evidence>
<dbReference type="PANTHER" id="PTHR42872">
    <property type="entry name" value="PROTEIN-GLUTAMATE METHYLESTERASE/PROTEIN-GLUTAMINE GLUTAMINASE"/>
    <property type="match status" value="1"/>
</dbReference>
<dbReference type="PATRIC" id="fig|1354272.4.peg.822"/>
<comment type="subcellular location">
    <subcellularLocation>
        <location evidence="6">Cytoplasm</location>
    </subcellularLocation>
</comment>
<dbReference type="EMBL" id="LXEW01000015">
    <property type="protein sequence ID" value="OAT53549.1"/>
    <property type="molecule type" value="Genomic_DNA"/>
</dbReference>
<keyword evidence="4 6" id="KW-0378">Hydrolase</keyword>
<dbReference type="PIRSF" id="PIRSF000876">
    <property type="entry name" value="RR_chemtxs_CheB"/>
    <property type="match status" value="1"/>
</dbReference>
<dbReference type="InterPro" id="IPR000673">
    <property type="entry name" value="Sig_transdc_resp-reg_Me-estase"/>
</dbReference>
<dbReference type="FunFam" id="3.40.50.2300:FF:000060">
    <property type="entry name" value="Protein-glutamate methylesterase/protein-glutamine glutaminase"/>
    <property type="match status" value="1"/>
</dbReference>
<dbReference type="NCBIfam" id="NF009206">
    <property type="entry name" value="PRK12555.1"/>
    <property type="match status" value="1"/>
</dbReference>
<evidence type="ECO:0000256" key="7">
    <source>
        <dbReference type="PROSITE-ProRule" id="PRU00050"/>
    </source>
</evidence>
<name>A0A1B7K085_9GAMM</name>
<dbReference type="CDD" id="cd16432">
    <property type="entry name" value="CheB_Rec"/>
    <property type="match status" value="1"/>
</dbReference>
<feature type="domain" description="Response regulatory" evidence="9">
    <location>
        <begin position="5"/>
        <end position="122"/>
    </location>
</feature>
<evidence type="ECO:0000259" key="10">
    <source>
        <dbReference type="PROSITE" id="PS50122"/>
    </source>
</evidence>
<dbReference type="CDD" id="cd17541">
    <property type="entry name" value="REC_CheB-like"/>
    <property type="match status" value="1"/>
</dbReference>
<comment type="PTM">
    <text evidence="6">Phosphorylated by CheA. Phosphorylation of the N-terminal regulatory domain activates the methylesterase activity.</text>
</comment>
<evidence type="ECO:0000256" key="4">
    <source>
        <dbReference type="ARBA" id="ARBA00022801"/>
    </source>
</evidence>
<dbReference type="Gene3D" id="3.40.50.2300">
    <property type="match status" value="1"/>
</dbReference>
<dbReference type="AlphaFoldDB" id="A0A1B7K085"/>
<dbReference type="InterPro" id="IPR011006">
    <property type="entry name" value="CheY-like_superfamily"/>
</dbReference>
<dbReference type="PANTHER" id="PTHR42872:SF6">
    <property type="entry name" value="PROTEIN-GLUTAMATE METHYLESTERASE_PROTEIN-GLUTAMINE GLUTAMINASE"/>
    <property type="match status" value="1"/>
</dbReference>
<dbReference type="PROSITE" id="PS50110">
    <property type="entry name" value="RESPONSE_REGULATORY"/>
    <property type="match status" value="1"/>
</dbReference>
<dbReference type="OrthoDB" id="9793421at2"/>